<reference evidence="1 2" key="1">
    <citation type="submission" date="2023-03" db="EMBL/GenBank/DDBJ databases">
        <title>High-quality genome of Scylla paramamosain provides insights in environmental adaptation.</title>
        <authorList>
            <person name="Zhang L."/>
        </authorList>
    </citation>
    <scope>NUCLEOTIDE SEQUENCE [LARGE SCALE GENOMIC DNA]</scope>
    <source>
        <strain evidence="1">LZ_2023a</strain>
        <tissue evidence="1">Muscle</tissue>
    </source>
</reference>
<evidence type="ECO:0000313" key="2">
    <source>
        <dbReference type="Proteomes" id="UP001487740"/>
    </source>
</evidence>
<comment type="caution">
    <text evidence="1">The sequence shown here is derived from an EMBL/GenBank/DDBJ whole genome shotgun (WGS) entry which is preliminary data.</text>
</comment>
<dbReference type="AlphaFoldDB" id="A0AAW0UTL6"/>
<accession>A0AAW0UTL6</accession>
<dbReference type="Proteomes" id="UP001487740">
    <property type="component" value="Unassembled WGS sequence"/>
</dbReference>
<gene>
    <name evidence="1" type="ORF">O3P69_000462</name>
</gene>
<evidence type="ECO:0000313" key="1">
    <source>
        <dbReference type="EMBL" id="KAK8403375.1"/>
    </source>
</evidence>
<protein>
    <submittedName>
        <fullName evidence="1">Uncharacterized protein</fullName>
    </submittedName>
</protein>
<organism evidence="1 2">
    <name type="scientific">Scylla paramamosain</name>
    <name type="common">Mud crab</name>
    <dbReference type="NCBI Taxonomy" id="85552"/>
    <lineage>
        <taxon>Eukaryota</taxon>
        <taxon>Metazoa</taxon>
        <taxon>Ecdysozoa</taxon>
        <taxon>Arthropoda</taxon>
        <taxon>Crustacea</taxon>
        <taxon>Multicrustacea</taxon>
        <taxon>Malacostraca</taxon>
        <taxon>Eumalacostraca</taxon>
        <taxon>Eucarida</taxon>
        <taxon>Decapoda</taxon>
        <taxon>Pleocyemata</taxon>
        <taxon>Brachyura</taxon>
        <taxon>Eubrachyura</taxon>
        <taxon>Portunoidea</taxon>
        <taxon>Portunidae</taxon>
        <taxon>Portuninae</taxon>
        <taxon>Scylla</taxon>
    </lineage>
</organism>
<sequence length="112" mass="13174">MVVEARFSRLGSWDSRLPPLAELLFPRQRLEKVGLCWCALRWLAECRYGSSFRYTYVTDDNSRWNKGQLRYQQHAVWKLKSPATQQSDLHMLECLQTVSKSSAQQVLQHNLM</sequence>
<keyword evidence="2" id="KW-1185">Reference proteome</keyword>
<name>A0AAW0UTL6_SCYPA</name>
<proteinExistence type="predicted"/>
<dbReference type="EMBL" id="JARAKH010000006">
    <property type="protein sequence ID" value="KAK8403375.1"/>
    <property type="molecule type" value="Genomic_DNA"/>
</dbReference>